<evidence type="ECO:0000256" key="5">
    <source>
        <dbReference type="ARBA" id="ARBA00050567"/>
    </source>
</evidence>
<keyword evidence="3" id="KW-0963">Cytoplasm</keyword>
<gene>
    <name evidence="13" type="ORF">ACAOBT_LOCUS12415</name>
</gene>
<dbReference type="SUPFAM" id="SSF50044">
    <property type="entry name" value="SH3-domain"/>
    <property type="match status" value="1"/>
</dbReference>
<comment type="caution">
    <text evidence="13">The sequence shown here is derived from an EMBL/GenBank/DDBJ whole genome shotgun (WGS) entry which is preliminary data.</text>
</comment>
<evidence type="ECO:0000256" key="2">
    <source>
        <dbReference type="ARBA" id="ARBA00022443"/>
    </source>
</evidence>
<comment type="catalytic activity">
    <reaction evidence="5">
        <text>20-hydroxyecdysone 22-phosphate + H2O = 20-hydroxyecdysone + phosphate</text>
        <dbReference type="Rhea" id="RHEA:63580"/>
        <dbReference type="ChEBI" id="CHEBI:15377"/>
        <dbReference type="ChEBI" id="CHEBI:16587"/>
        <dbReference type="ChEBI" id="CHEBI:43474"/>
        <dbReference type="ChEBI" id="CHEBI:147382"/>
    </reaction>
</comment>
<feature type="domain" description="SH3" evidence="11">
    <location>
        <begin position="270"/>
        <end position="335"/>
    </location>
</feature>
<dbReference type="GO" id="GO:0005829">
    <property type="term" value="C:cytosol"/>
    <property type="evidence" value="ECO:0007669"/>
    <property type="project" value="UniProtKB-SubCell"/>
</dbReference>
<feature type="region of interest" description="Disordered" evidence="10">
    <location>
        <begin position="1"/>
        <end position="22"/>
    </location>
</feature>
<comment type="catalytic activity">
    <reaction evidence="7">
        <text>ecdysone 22-phosphate + H2O = ecdysone + phosphate</text>
        <dbReference type="Rhea" id="RHEA:63576"/>
        <dbReference type="ChEBI" id="CHEBI:15377"/>
        <dbReference type="ChEBI" id="CHEBI:16688"/>
        <dbReference type="ChEBI" id="CHEBI:43474"/>
        <dbReference type="ChEBI" id="CHEBI:147380"/>
    </reaction>
</comment>
<feature type="region of interest" description="Disordered" evidence="10">
    <location>
        <begin position="377"/>
        <end position="402"/>
    </location>
</feature>
<reference evidence="13" key="1">
    <citation type="submission" date="2022-03" db="EMBL/GenBank/DDBJ databases">
        <authorList>
            <person name="Sayadi A."/>
        </authorList>
    </citation>
    <scope>NUCLEOTIDE SEQUENCE</scope>
</reference>
<evidence type="ECO:0000313" key="14">
    <source>
        <dbReference type="Proteomes" id="UP001152888"/>
    </source>
</evidence>
<dbReference type="InterPro" id="IPR013078">
    <property type="entry name" value="His_Pase_superF_clade-1"/>
</dbReference>
<dbReference type="PROSITE" id="PS50002">
    <property type="entry name" value="SH3"/>
    <property type="match status" value="1"/>
</dbReference>
<keyword evidence="4" id="KW-0904">Protein phosphatase</keyword>
<evidence type="ECO:0000256" key="10">
    <source>
        <dbReference type="SAM" id="MobiDB-lite"/>
    </source>
</evidence>
<dbReference type="Pfam" id="PF00300">
    <property type="entry name" value="His_Phos_1"/>
    <property type="match status" value="1"/>
</dbReference>
<dbReference type="PROSITE" id="PS50030">
    <property type="entry name" value="UBA"/>
    <property type="match status" value="1"/>
</dbReference>
<evidence type="ECO:0000256" key="1">
    <source>
        <dbReference type="ARBA" id="ARBA00004514"/>
    </source>
</evidence>
<keyword evidence="14" id="KW-1185">Reference proteome</keyword>
<protein>
    <recommendedName>
        <fullName evidence="8">Ecdysteroid-phosphate phosphatase</fullName>
    </recommendedName>
</protein>
<evidence type="ECO:0000256" key="7">
    <source>
        <dbReference type="ARBA" id="ARBA00052011"/>
    </source>
</evidence>
<comment type="catalytic activity">
    <reaction evidence="6">
        <text>2-deoxyecdysone 22-phosphate + H2O = 2-deoxyecdysone + phosphate</text>
        <dbReference type="Rhea" id="RHEA:63584"/>
        <dbReference type="ChEBI" id="CHEBI:15377"/>
        <dbReference type="ChEBI" id="CHEBI:19566"/>
        <dbReference type="ChEBI" id="CHEBI:43474"/>
        <dbReference type="ChEBI" id="CHEBI:147386"/>
    </reaction>
</comment>
<proteinExistence type="predicted"/>
<feature type="domain" description="UBA" evidence="12">
    <location>
        <begin position="18"/>
        <end position="61"/>
    </location>
</feature>
<dbReference type="SMART" id="SM00326">
    <property type="entry name" value="SH3"/>
    <property type="match status" value="1"/>
</dbReference>
<evidence type="ECO:0000256" key="8">
    <source>
        <dbReference type="ARBA" id="ARBA00074288"/>
    </source>
</evidence>
<evidence type="ECO:0000256" key="6">
    <source>
        <dbReference type="ARBA" id="ARBA00051991"/>
    </source>
</evidence>
<name>A0A9P0KLP1_ACAOB</name>
<dbReference type="Gene3D" id="2.30.30.40">
    <property type="entry name" value="SH3 Domains"/>
    <property type="match status" value="1"/>
</dbReference>
<dbReference type="InterPro" id="IPR015940">
    <property type="entry name" value="UBA"/>
</dbReference>
<evidence type="ECO:0000259" key="11">
    <source>
        <dbReference type="PROSITE" id="PS50002"/>
    </source>
</evidence>
<evidence type="ECO:0000256" key="4">
    <source>
        <dbReference type="ARBA" id="ARBA00022912"/>
    </source>
</evidence>
<sequence>MSGLPAVPPRRTSSPTKSNKQQLTPLQTLLQMGFPKHRAEKALAATGHKGAQQATEWLLAHVNDPLLDDNSPREYILYACPTGAFLQKLQNFWDKSKTMCGWNGCHNYSPHITLVSFFKVPDEDSLQLTQGLHKVMERQGAKLNEPLKLETYTSPSFMGFFVAEEHADYLKRIAMQFVKEVSNAIISDTYEQFDALTACFPWCTTTTARCIPKGSRSISLDPNVKSLHLSLAYQFPNTHYMTLKSLVEEIDADMSGSWELRLYSRDPRVNGKQVHKAIRGYSAIEADELDLRVGDCLYINGEALANTSDGWVEGTSAQTGQCGLLPSSYVERTCEMDAWTLHACISLDEDPLNNKRAPFSIGDSFSSSRCKQQQVHRQSSMASTCTANAPLAEPERLSRPPSRDYENLMDLKIAADQVGEGLLANGLRVDHVYSSPSLRCVQTADAVLRGLGVKQHVLVRVEPGLFEWTGWYQDAAAGQPDWMEAQELQQAGYHVDRAYRPHVHHQHLKDTTETCEEYYRRKANVCKGILEDNPSGSILIVGHSSTLETCSYELLGRSPRQPEEMMKLLRKIPYCALTHLTCDPDTGGKWTVVQTHAPPLSVTHSTNQTFDTKILQNYTD</sequence>
<dbReference type="Gene3D" id="3.40.50.1240">
    <property type="entry name" value="Phosphoglycerate mutase-like"/>
    <property type="match status" value="1"/>
</dbReference>
<dbReference type="SUPFAM" id="SSF46934">
    <property type="entry name" value="UBA-like"/>
    <property type="match status" value="1"/>
</dbReference>
<evidence type="ECO:0000256" key="9">
    <source>
        <dbReference type="PROSITE-ProRule" id="PRU00192"/>
    </source>
</evidence>
<dbReference type="GO" id="GO:0004721">
    <property type="term" value="F:phosphoprotein phosphatase activity"/>
    <property type="evidence" value="ECO:0007669"/>
    <property type="project" value="UniProtKB-KW"/>
</dbReference>
<dbReference type="InterPro" id="IPR036028">
    <property type="entry name" value="SH3-like_dom_sf"/>
</dbReference>
<keyword evidence="4" id="KW-0378">Hydrolase</keyword>
<dbReference type="SUPFAM" id="SSF53254">
    <property type="entry name" value="Phosphoglycerate mutase-like"/>
    <property type="match status" value="1"/>
</dbReference>
<evidence type="ECO:0000313" key="13">
    <source>
        <dbReference type="EMBL" id="CAH1977017.1"/>
    </source>
</evidence>
<accession>A0A9P0KLP1</accession>
<dbReference type="CDD" id="cd14301">
    <property type="entry name" value="UBA_UBS3B"/>
    <property type="match status" value="1"/>
</dbReference>
<comment type="subcellular location">
    <subcellularLocation>
        <location evidence="1">Cytoplasm</location>
        <location evidence="1">Cytosol</location>
    </subcellularLocation>
</comment>
<feature type="compositionally biased region" description="Polar residues" evidence="10">
    <location>
        <begin position="11"/>
        <end position="20"/>
    </location>
</feature>
<dbReference type="Pfam" id="PF14604">
    <property type="entry name" value="SH3_9"/>
    <property type="match status" value="1"/>
</dbReference>
<dbReference type="CDD" id="cd07067">
    <property type="entry name" value="HP_PGM_like"/>
    <property type="match status" value="1"/>
</dbReference>
<dbReference type="GO" id="GO:0102531">
    <property type="term" value="F:ecdysteroid-phosphate phosphatase activity"/>
    <property type="evidence" value="ECO:0007669"/>
    <property type="project" value="UniProtKB-ARBA"/>
</dbReference>
<keyword evidence="2 9" id="KW-0728">SH3 domain</keyword>
<dbReference type="Proteomes" id="UP001152888">
    <property type="component" value="Unassembled WGS sequence"/>
</dbReference>
<dbReference type="Pfam" id="PF22562">
    <property type="entry name" value="UBA_7"/>
    <property type="match status" value="1"/>
</dbReference>
<dbReference type="InterPro" id="IPR029033">
    <property type="entry name" value="His_PPase_superfam"/>
</dbReference>
<dbReference type="FunFam" id="1.10.8.10:FF:000053">
    <property type="entry name" value="Ubiquitin-associated and SH3 domain-containing, A"/>
    <property type="match status" value="1"/>
</dbReference>
<evidence type="ECO:0000256" key="3">
    <source>
        <dbReference type="ARBA" id="ARBA00022490"/>
    </source>
</evidence>
<feature type="compositionally biased region" description="Basic and acidic residues" evidence="10">
    <location>
        <begin position="393"/>
        <end position="402"/>
    </location>
</feature>
<dbReference type="InterPro" id="IPR001452">
    <property type="entry name" value="SH3_domain"/>
</dbReference>
<dbReference type="InterPro" id="IPR009060">
    <property type="entry name" value="UBA-like_sf"/>
</dbReference>
<feature type="compositionally biased region" description="Polar residues" evidence="10">
    <location>
        <begin position="377"/>
        <end position="387"/>
    </location>
</feature>
<evidence type="ECO:0000259" key="12">
    <source>
        <dbReference type="PROSITE" id="PS50030"/>
    </source>
</evidence>
<dbReference type="PANTHER" id="PTHR16469:SF27">
    <property type="entry name" value="UBIQUITIN-ASSOCIATED AND SH3 DOMAIN-CONTAINING BA-RELATED"/>
    <property type="match status" value="1"/>
</dbReference>
<dbReference type="PANTHER" id="PTHR16469">
    <property type="entry name" value="UBIQUITIN-ASSOCIATED AND SH3 DOMAIN-CONTAINING BA-RELATED"/>
    <property type="match status" value="1"/>
</dbReference>
<dbReference type="SMART" id="SM00165">
    <property type="entry name" value="UBA"/>
    <property type="match status" value="1"/>
</dbReference>
<dbReference type="Gene3D" id="1.10.8.10">
    <property type="entry name" value="DNA helicase RuvA subunit, C-terminal domain"/>
    <property type="match status" value="1"/>
</dbReference>
<organism evidence="13 14">
    <name type="scientific">Acanthoscelides obtectus</name>
    <name type="common">Bean weevil</name>
    <name type="synonym">Bruchus obtectus</name>
    <dbReference type="NCBI Taxonomy" id="200917"/>
    <lineage>
        <taxon>Eukaryota</taxon>
        <taxon>Metazoa</taxon>
        <taxon>Ecdysozoa</taxon>
        <taxon>Arthropoda</taxon>
        <taxon>Hexapoda</taxon>
        <taxon>Insecta</taxon>
        <taxon>Pterygota</taxon>
        <taxon>Neoptera</taxon>
        <taxon>Endopterygota</taxon>
        <taxon>Coleoptera</taxon>
        <taxon>Polyphaga</taxon>
        <taxon>Cucujiformia</taxon>
        <taxon>Chrysomeloidea</taxon>
        <taxon>Chrysomelidae</taxon>
        <taxon>Bruchinae</taxon>
        <taxon>Bruchini</taxon>
        <taxon>Acanthoscelides</taxon>
    </lineage>
</organism>
<dbReference type="EMBL" id="CAKOFQ010006852">
    <property type="protein sequence ID" value="CAH1977017.1"/>
    <property type="molecule type" value="Genomic_DNA"/>
</dbReference>
<dbReference type="InterPro" id="IPR051710">
    <property type="entry name" value="Phosphatase_SH3-domain"/>
</dbReference>
<dbReference type="OrthoDB" id="414418at2759"/>
<dbReference type="AlphaFoldDB" id="A0A9P0KLP1"/>